<protein>
    <submittedName>
        <fullName evidence="1">Uncharacterized protein</fullName>
    </submittedName>
</protein>
<accession>A0A9J5XVN6</accession>
<name>A0A9J5XVN6_SOLCO</name>
<evidence type="ECO:0000313" key="1">
    <source>
        <dbReference type="EMBL" id="KAG5591300.1"/>
    </source>
</evidence>
<sequence length="128" mass="15384">MEEDDYTTKNFFYCNHGLVVCLKTSWTSNNPGPRSCHFWCWKDKENIDPRLKFVIPKLIQKLGELENLVESSQTSVTIFELVEVFEEVDKPRDFKQDDNCPCMKLKMLQEEVEKMKARENKWRRTWEN</sequence>
<gene>
    <name evidence="1" type="ORF">H5410_041814</name>
</gene>
<comment type="caution">
    <text evidence="1">The sequence shown here is derived from an EMBL/GenBank/DDBJ whole genome shotgun (WGS) entry which is preliminary data.</text>
</comment>
<organism evidence="1 2">
    <name type="scientific">Solanum commersonii</name>
    <name type="common">Commerson's wild potato</name>
    <name type="synonym">Commerson's nightshade</name>
    <dbReference type="NCBI Taxonomy" id="4109"/>
    <lineage>
        <taxon>Eukaryota</taxon>
        <taxon>Viridiplantae</taxon>
        <taxon>Streptophyta</taxon>
        <taxon>Embryophyta</taxon>
        <taxon>Tracheophyta</taxon>
        <taxon>Spermatophyta</taxon>
        <taxon>Magnoliopsida</taxon>
        <taxon>eudicotyledons</taxon>
        <taxon>Gunneridae</taxon>
        <taxon>Pentapetalae</taxon>
        <taxon>asterids</taxon>
        <taxon>lamiids</taxon>
        <taxon>Solanales</taxon>
        <taxon>Solanaceae</taxon>
        <taxon>Solanoideae</taxon>
        <taxon>Solaneae</taxon>
        <taxon>Solanum</taxon>
    </lineage>
</organism>
<reference evidence="1 2" key="1">
    <citation type="submission" date="2020-09" db="EMBL/GenBank/DDBJ databases">
        <title>De no assembly of potato wild relative species, Solanum commersonii.</title>
        <authorList>
            <person name="Cho K."/>
        </authorList>
    </citation>
    <scope>NUCLEOTIDE SEQUENCE [LARGE SCALE GENOMIC DNA]</scope>
    <source>
        <strain evidence="1">LZ3.2</strain>
        <tissue evidence="1">Leaf</tissue>
    </source>
</reference>
<keyword evidence="2" id="KW-1185">Reference proteome</keyword>
<dbReference type="OrthoDB" id="1303182at2759"/>
<evidence type="ECO:0000313" key="2">
    <source>
        <dbReference type="Proteomes" id="UP000824120"/>
    </source>
</evidence>
<feature type="non-terminal residue" evidence="1">
    <location>
        <position position="1"/>
    </location>
</feature>
<proteinExistence type="predicted"/>
<dbReference type="EMBL" id="JACXVP010000008">
    <property type="protein sequence ID" value="KAG5591300.1"/>
    <property type="molecule type" value="Genomic_DNA"/>
</dbReference>
<dbReference type="AlphaFoldDB" id="A0A9J5XVN6"/>
<dbReference type="Proteomes" id="UP000824120">
    <property type="component" value="Chromosome 8"/>
</dbReference>